<evidence type="ECO:0000256" key="4">
    <source>
        <dbReference type="PROSITE-ProRule" id="PRU01343"/>
    </source>
</evidence>
<protein>
    <recommendedName>
        <fullName evidence="6">GRF-type domain-containing protein</fullName>
    </recommendedName>
</protein>
<feature type="domain" description="GRF-type" evidence="6">
    <location>
        <begin position="37"/>
        <end position="81"/>
    </location>
</feature>
<organism evidence="7 8">
    <name type="scientific">Stylosanthes scabra</name>
    <dbReference type="NCBI Taxonomy" id="79078"/>
    <lineage>
        <taxon>Eukaryota</taxon>
        <taxon>Viridiplantae</taxon>
        <taxon>Streptophyta</taxon>
        <taxon>Embryophyta</taxon>
        <taxon>Tracheophyta</taxon>
        <taxon>Spermatophyta</taxon>
        <taxon>Magnoliopsida</taxon>
        <taxon>eudicotyledons</taxon>
        <taxon>Gunneridae</taxon>
        <taxon>Pentapetalae</taxon>
        <taxon>rosids</taxon>
        <taxon>fabids</taxon>
        <taxon>Fabales</taxon>
        <taxon>Fabaceae</taxon>
        <taxon>Papilionoideae</taxon>
        <taxon>50 kb inversion clade</taxon>
        <taxon>dalbergioids sensu lato</taxon>
        <taxon>Dalbergieae</taxon>
        <taxon>Pterocarpus clade</taxon>
        <taxon>Stylosanthes</taxon>
    </lineage>
</organism>
<feature type="non-terminal residue" evidence="7">
    <location>
        <position position="115"/>
    </location>
</feature>
<evidence type="ECO:0000256" key="5">
    <source>
        <dbReference type="SAM" id="MobiDB-lite"/>
    </source>
</evidence>
<feature type="compositionally biased region" description="Low complexity" evidence="5">
    <location>
        <begin position="1"/>
        <end position="24"/>
    </location>
</feature>
<dbReference type="InterPro" id="IPR010666">
    <property type="entry name" value="Znf_GRF"/>
</dbReference>
<evidence type="ECO:0000313" key="8">
    <source>
        <dbReference type="Proteomes" id="UP001341840"/>
    </source>
</evidence>
<evidence type="ECO:0000313" key="7">
    <source>
        <dbReference type="EMBL" id="MED6222647.1"/>
    </source>
</evidence>
<evidence type="ECO:0000256" key="1">
    <source>
        <dbReference type="ARBA" id="ARBA00022723"/>
    </source>
</evidence>
<dbReference type="PROSITE" id="PS51999">
    <property type="entry name" value="ZF_GRF"/>
    <property type="match status" value="1"/>
</dbReference>
<feature type="region of interest" description="Disordered" evidence="5">
    <location>
        <begin position="1"/>
        <end position="35"/>
    </location>
</feature>
<sequence>MQVNRSEASGNSSRSRSRNSWARSPGRSRGGKVPQWCGCGMRPVLRWSGTDLNPDRPFYGCPNYNANGNRWCGFFVWADGEDDESMVVRALTEANAEESKRKMSLGIRVSKLEAE</sequence>
<keyword evidence="3" id="KW-0862">Zinc</keyword>
<dbReference type="EMBL" id="JASCZI010272534">
    <property type="protein sequence ID" value="MED6222647.1"/>
    <property type="molecule type" value="Genomic_DNA"/>
</dbReference>
<keyword evidence="1" id="KW-0479">Metal-binding</keyword>
<evidence type="ECO:0000259" key="6">
    <source>
        <dbReference type="PROSITE" id="PS51999"/>
    </source>
</evidence>
<proteinExistence type="predicted"/>
<dbReference type="PANTHER" id="PTHR33680:SF1">
    <property type="entry name" value="OS05G0489500 PROTEIN"/>
    <property type="match status" value="1"/>
</dbReference>
<dbReference type="Proteomes" id="UP001341840">
    <property type="component" value="Unassembled WGS sequence"/>
</dbReference>
<keyword evidence="8" id="KW-1185">Reference proteome</keyword>
<reference evidence="7 8" key="1">
    <citation type="journal article" date="2023" name="Plants (Basel)">
        <title>Bridging the Gap: Combining Genomics and Transcriptomics Approaches to Understand Stylosanthes scabra, an Orphan Legume from the Brazilian Caatinga.</title>
        <authorList>
            <person name="Ferreira-Neto J.R.C."/>
            <person name="da Silva M.D."/>
            <person name="Binneck E."/>
            <person name="de Melo N.F."/>
            <person name="da Silva R.H."/>
            <person name="de Melo A.L.T.M."/>
            <person name="Pandolfi V."/>
            <person name="Bustamante F.O."/>
            <person name="Brasileiro-Vidal A.C."/>
            <person name="Benko-Iseppon A.M."/>
        </authorList>
    </citation>
    <scope>NUCLEOTIDE SEQUENCE [LARGE SCALE GENOMIC DNA]</scope>
    <source>
        <tissue evidence="7">Leaves</tissue>
    </source>
</reference>
<keyword evidence="2 4" id="KW-0863">Zinc-finger</keyword>
<evidence type="ECO:0000256" key="2">
    <source>
        <dbReference type="ARBA" id="ARBA00022771"/>
    </source>
</evidence>
<comment type="caution">
    <text evidence="7">The sequence shown here is derived from an EMBL/GenBank/DDBJ whole genome shotgun (WGS) entry which is preliminary data.</text>
</comment>
<dbReference type="PANTHER" id="PTHR33680">
    <property type="entry name" value="OS07G0190500 PROTEIN"/>
    <property type="match status" value="1"/>
</dbReference>
<accession>A0ABU6ZL15</accession>
<gene>
    <name evidence="7" type="ORF">PIB30_066291</name>
</gene>
<name>A0ABU6ZL15_9FABA</name>
<evidence type="ECO:0000256" key="3">
    <source>
        <dbReference type="ARBA" id="ARBA00022833"/>
    </source>
</evidence>